<dbReference type="NCBIfam" id="NF007009">
    <property type="entry name" value="PRK09472.1"/>
    <property type="match status" value="1"/>
</dbReference>
<reference evidence="9 10" key="1">
    <citation type="submission" date="2015-05" db="EMBL/GenBank/DDBJ databases">
        <title>Comparative analyses of the lipooligosaccharides from nottypeable Haemophilus influenzae and Haemophilus haemolyticus.</title>
        <authorList>
            <person name="Post D.M.B."/>
            <person name="Ketterer M.R."/>
            <person name="Coffin J.E."/>
            <person name="Reinders L.M."/>
            <person name="Munson R.S.Jr."/>
            <person name="Bair T.B."/>
            <person name="Murphy T.F."/>
            <person name="Foster E."/>
            <person name="Gibson B.W."/>
            <person name="Apicella M.A."/>
        </authorList>
    </citation>
    <scope>NUCLEOTIDE SEQUENCE [LARGE SCALE GENOMIC DNA]</scope>
    <source>
        <strain evidence="9 10">11P18</strain>
    </source>
</reference>
<comment type="caution">
    <text evidence="9">The sequence shown here is derived from an EMBL/GenBank/DDBJ whole genome shotgun (WGS) entry which is preliminary data.</text>
</comment>
<proteinExistence type="inferred from homology"/>
<dbReference type="InterPro" id="IPR003494">
    <property type="entry name" value="SHS2_FtsA"/>
</dbReference>
<dbReference type="PATRIC" id="fig|726.54.peg.1715"/>
<dbReference type="GO" id="GO:0032153">
    <property type="term" value="C:cell division site"/>
    <property type="evidence" value="ECO:0007669"/>
    <property type="project" value="UniProtKB-UniRule"/>
</dbReference>
<comment type="function">
    <text evidence="6 7">Cell division protein that is involved in the assembly of the Z ring. May serve as a membrane anchor for the Z ring.</text>
</comment>
<dbReference type="CDD" id="cd24048">
    <property type="entry name" value="ASKHA_NBD_FtsA"/>
    <property type="match status" value="1"/>
</dbReference>
<dbReference type="PANTHER" id="PTHR32432">
    <property type="entry name" value="CELL DIVISION PROTEIN FTSA-RELATED"/>
    <property type="match status" value="1"/>
</dbReference>
<comment type="subcellular location">
    <subcellularLocation>
        <location evidence="6">Cell membrane</location>
        <topology evidence="6">Peripheral membrane protein</topology>
        <orientation evidence="6">Cytoplasmic side</orientation>
    </subcellularLocation>
    <text evidence="6">Localizes to the Z ring in an FtsZ-dependent manner. Targeted to the membrane through a conserved C-terminal amphipathic helix.</text>
</comment>
<feature type="domain" description="SHS2" evidence="8">
    <location>
        <begin position="10"/>
        <end position="196"/>
    </location>
</feature>
<comment type="subunit">
    <text evidence="6">Self-interacts. Interacts with FtsZ.</text>
</comment>
<evidence type="ECO:0000256" key="5">
    <source>
        <dbReference type="ARBA" id="ARBA00023306"/>
    </source>
</evidence>
<dbReference type="RefSeq" id="WP_005646429.1">
    <property type="nucleotide sequence ID" value="NZ_CP031238.1"/>
</dbReference>
<dbReference type="GO" id="GO:0043093">
    <property type="term" value="P:FtsZ-dependent cytokinesis"/>
    <property type="evidence" value="ECO:0007669"/>
    <property type="project" value="UniProtKB-UniRule"/>
</dbReference>
<keyword evidence="5 6" id="KW-0131">Cell cycle</keyword>
<dbReference type="GO" id="GO:0009898">
    <property type="term" value="C:cytoplasmic side of plasma membrane"/>
    <property type="evidence" value="ECO:0007669"/>
    <property type="project" value="UniProtKB-UniRule"/>
</dbReference>
<evidence type="ECO:0000259" key="8">
    <source>
        <dbReference type="SMART" id="SM00842"/>
    </source>
</evidence>
<organism evidence="9 10">
    <name type="scientific">Haemophilus haemolyticus</name>
    <dbReference type="NCBI Taxonomy" id="726"/>
    <lineage>
        <taxon>Bacteria</taxon>
        <taxon>Pseudomonadati</taxon>
        <taxon>Pseudomonadota</taxon>
        <taxon>Gammaproteobacteria</taxon>
        <taxon>Pasteurellales</taxon>
        <taxon>Pasteurellaceae</taxon>
        <taxon>Haemophilus</taxon>
    </lineage>
</organism>
<dbReference type="Gene3D" id="3.30.420.40">
    <property type="match status" value="1"/>
</dbReference>
<dbReference type="FunFam" id="3.30.1490.110:FF:000001">
    <property type="entry name" value="Cell division protein FtsA"/>
    <property type="match status" value="1"/>
</dbReference>
<keyword evidence="4 6" id="KW-0472">Membrane</keyword>
<dbReference type="EMBL" id="LCTK01000040">
    <property type="protein sequence ID" value="KKZ57774.1"/>
    <property type="molecule type" value="Genomic_DNA"/>
</dbReference>
<evidence type="ECO:0000256" key="4">
    <source>
        <dbReference type="ARBA" id="ARBA00023136"/>
    </source>
</evidence>
<name>A0A0M3G775_HAEHA</name>
<dbReference type="HAMAP" id="MF_02033">
    <property type="entry name" value="FtsA"/>
    <property type="match status" value="1"/>
</dbReference>
<evidence type="ECO:0000256" key="1">
    <source>
        <dbReference type="ARBA" id="ARBA00022475"/>
    </source>
</evidence>
<accession>A0A0M3G775</accession>
<dbReference type="AlphaFoldDB" id="A0A0M3G775"/>
<dbReference type="InterPro" id="IPR050696">
    <property type="entry name" value="FtsA/MreB"/>
</dbReference>
<dbReference type="InterPro" id="IPR020823">
    <property type="entry name" value="Cell_div_FtsA"/>
</dbReference>
<dbReference type="Gene3D" id="3.30.1490.110">
    <property type="match status" value="1"/>
</dbReference>
<keyword evidence="1 6" id="KW-1003">Cell membrane</keyword>
<dbReference type="FunFam" id="3.30.420.40:FF:000030">
    <property type="entry name" value="Cell division protein FtsA"/>
    <property type="match status" value="1"/>
</dbReference>
<dbReference type="Pfam" id="PF02491">
    <property type="entry name" value="SHS2_FTSA"/>
    <property type="match status" value="1"/>
</dbReference>
<evidence type="ECO:0000256" key="7">
    <source>
        <dbReference type="PIRNR" id="PIRNR003101"/>
    </source>
</evidence>
<dbReference type="PIRSF" id="PIRSF003101">
    <property type="entry name" value="FtsA"/>
    <property type="match status" value="1"/>
</dbReference>
<dbReference type="InterPro" id="IPR043129">
    <property type="entry name" value="ATPase_NBD"/>
</dbReference>
<keyword evidence="3 6" id="KW-0132">Cell division</keyword>
<evidence type="ECO:0000313" key="10">
    <source>
        <dbReference type="Proteomes" id="UP000034750"/>
    </source>
</evidence>
<dbReference type="NCBIfam" id="TIGR01174">
    <property type="entry name" value="ftsA"/>
    <property type="match status" value="1"/>
</dbReference>
<dbReference type="Proteomes" id="UP000034750">
    <property type="component" value="Unassembled WGS sequence"/>
</dbReference>
<evidence type="ECO:0000256" key="2">
    <source>
        <dbReference type="ARBA" id="ARBA00022519"/>
    </source>
</evidence>
<evidence type="ECO:0000256" key="3">
    <source>
        <dbReference type="ARBA" id="ARBA00022618"/>
    </source>
</evidence>
<gene>
    <name evidence="6 9" type="primary">ftsA</name>
    <name evidence="9" type="ORF">AAX18_08595</name>
</gene>
<dbReference type="Pfam" id="PF14450">
    <property type="entry name" value="FtsA"/>
    <property type="match status" value="1"/>
</dbReference>
<dbReference type="SMART" id="SM00842">
    <property type="entry name" value="FtsA"/>
    <property type="match status" value="1"/>
</dbReference>
<protein>
    <recommendedName>
        <fullName evidence="6 7">Cell division protein FtsA</fullName>
    </recommendedName>
</protein>
<dbReference type="SUPFAM" id="SSF53067">
    <property type="entry name" value="Actin-like ATPase domain"/>
    <property type="match status" value="2"/>
</dbReference>
<keyword evidence="2" id="KW-0997">Cell inner membrane</keyword>
<sequence length="425" mass="45727">MVKGVEAKTIVGLEVGTSKVVAVVGEVFPDGVVNVLGVGSCPSKGIDRGSITDLEAVVNSIQRAIEAAESMADCQIMSVTLAITGEHIQSLNESGFVPISDGEVTQDEIDSALHTASSIKLPEGLSLLHVIPQEYAVDRQLNIKNPLGLQGVRLKAQVHLIACHQDWQNNLKKAVERCGLQVDKVVFSGFAATHSVLTEDEKDLGVCLIDFGAGTMNVMVYTNGALRFSKVIPYAGNIVTNDIAHACTISRAEAERIKVNYASAFYPARLHGDKKIEVASIGGRAPRSLTKSDLSLITSARYTELLGVVKDELDKLKSELETKHVKFELIAGVVITGGGAQIEDLKECASDVFNCQVRIGSPLNITGLTDYVNRPQYSTVVGLLQYNHSNSDDDLISGNDESDDGVLKPIWNGIKKIVNKVRSEF</sequence>
<evidence type="ECO:0000256" key="6">
    <source>
        <dbReference type="HAMAP-Rule" id="MF_02033"/>
    </source>
</evidence>
<comment type="similarity">
    <text evidence="6 7">Belongs to the FtsA/MreB family.</text>
</comment>
<evidence type="ECO:0000313" key="9">
    <source>
        <dbReference type="EMBL" id="KKZ57774.1"/>
    </source>
</evidence>
<dbReference type="PANTHER" id="PTHR32432:SF4">
    <property type="entry name" value="CELL DIVISION PROTEIN FTSA"/>
    <property type="match status" value="1"/>
</dbReference>